<evidence type="ECO:0000313" key="3">
    <source>
        <dbReference type="Proteomes" id="UP001201163"/>
    </source>
</evidence>
<proteinExistence type="predicted"/>
<gene>
    <name evidence="2" type="ORF">EDB92DRAFT_1817065</name>
</gene>
<keyword evidence="1" id="KW-0175">Coiled coil</keyword>
<comment type="caution">
    <text evidence="2">The sequence shown here is derived from an EMBL/GenBank/DDBJ whole genome shotgun (WGS) entry which is preliminary data.</text>
</comment>
<accession>A0AAD4LFD9</accession>
<feature type="coiled-coil region" evidence="1">
    <location>
        <begin position="84"/>
        <end position="139"/>
    </location>
</feature>
<protein>
    <submittedName>
        <fullName evidence="2">Uncharacterized protein</fullName>
    </submittedName>
</protein>
<evidence type="ECO:0000256" key="1">
    <source>
        <dbReference type="SAM" id="Coils"/>
    </source>
</evidence>
<name>A0AAD4LFD9_9AGAM</name>
<organism evidence="2 3">
    <name type="scientific">Lactarius akahatsu</name>
    <dbReference type="NCBI Taxonomy" id="416441"/>
    <lineage>
        <taxon>Eukaryota</taxon>
        <taxon>Fungi</taxon>
        <taxon>Dikarya</taxon>
        <taxon>Basidiomycota</taxon>
        <taxon>Agaricomycotina</taxon>
        <taxon>Agaricomycetes</taxon>
        <taxon>Russulales</taxon>
        <taxon>Russulaceae</taxon>
        <taxon>Lactarius</taxon>
    </lineage>
</organism>
<evidence type="ECO:0000313" key="2">
    <source>
        <dbReference type="EMBL" id="KAH8989545.1"/>
    </source>
</evidence>
<keyword evidence="3" id="KW-1185">Reference proteome</keyword>
<dbReference type="EMBL" id="JAKELL010000036">
    <property type="protein sequence ID" value="KAH8989545.1"/>
    <property type="molecule type" value="Genomic_DNA"/>
</dbReference>
<dbReference type="AlphaFoldDB" id="A0AAD4LFD9"/>
<reference evidence="2" key="1">
    <citation type="submission" date="2022-01" db="EMBL/GenBank/DDBJ databases">
        <title>Comparative genomics reveals a dynamic genome evolution in the ectomycorrhizal milk-cap (Lactarius) mushrooms.</title>
        <authorList>
            <consortium name="DOE Joint Genome Institute"/>
            <person name="Lebreton A."/>
            <person name="Tang N."/>
            <person name="Kuo A."/>
            <person name="LaButti K."/>
            <person name="Drula E."/>
            <person name="Barry K."/>
            <person name="Clum A."/>
            <person name="Lipzen A."/>
            <person name="Mousain D."/>
            <person name="Ng V."/>
            <person name="Wang R."/>
            <person name="Wang X."/>
            <person name="Dai Y."/>
            <person name="Henrissat B."/>
            <person name="Grigoriev I.V."/>
            <person name="Guerin-Laguette A."/>
            <person name="Yu F."/>
            <person name="Martin F.M."/>
        </authorList>
    </citation>
    <scope>NUCLEOTIDE SEQUENCE</scope>
    <source>
        <strain evidence="2">QP</strain>
    </source>
</reference>
<dbReference type="Proteomes" id="UP001201163">
    <property type="component" value="Unassembled WGS sequence"/>
</dbReference>
<sequence>MSNLARTPESYAAWQRIKRSQALPHHEQPWVMLEKTSMELDLLGADMEESPTLEKIENFLKRGLELSEMTEQSLAQSFQSARDQELCKADIRAAKEVNRRLEAENLQLIEYVRKKAIVVAQKRALLERMQQQYAENERLIVSLGIPFRRDIYVESPLDVSSPFAPITV</sequence>